<dbReference type="SUPFAM" id="SSF52540">
    <property type="entry name" value="P-loop containing nucleoside triphosphate hydrolases"/>
    <property type="match status" value="2"/>
</dbReference>
<dbReference type="STRING" id="743788.S8EC07"/>
<dbReference type="PANTHER" id="PTHR43117">
    <property type="entry name" value="OSMOPROTECTANT IMPORT ATP-BINDING PROTEIN OSMV"/>
    <property type="match status" value="1"/>
</dbReference>
<evidence type="ECO:0000256" key="2">
    <source>
        <dbReference type="ARBA" id="ARBA00022448"/>
    </source>
</evidence>
<dbReference type="FunCoup" id="S8EC07">
    <property type="interactions" value="83"/>
</dbReference>
<accession>S8EC07</accession>
<feature type="domain" description="ABC transporter" evidence="3">
    <location>
        <begin position="332"/>
        <end position="596"/>
    </location>
</feature>
<dbReference type="AlphaFoldDB" id="S8EC07"/>
<gene>
    <name evidence="4" type="ORF">FOMPIDRAFT_1160343</name>
</gene>
<evidence type="ECO:0000313" key="5">
    <source>
        <dbReference type="Proteomes" id="UP000015241"/>
    </source>
</evidence>
<name>S8EC07_FOMSC</name>
<keyword evidence="2" id="KW-0813">Transport</keyword>
<feature type="domain" description="ABC transporter" evidence="3">
    <location>
        <begin position="49"/>
        <end position="313"/>
    </location>
</feature>
<proteinExistence type="inferred from homology"/>
<dbReference type="eggNOG" id="KOG0927">
    <property type="taxonomic scope" value="Eukaryota"/>
</dbReference>
<dbReference type="Proteomes" id="UP000015241">
    <property type="component" value="Unassembled WGS sequence"/>
</dbReference>
<organism evidence="4 5">
    <name type="scientific">Fomitopsis schrenkii</name>
    <name type="common">Brown rot fungus</name>
    <dbReference type="NCBI Taxonomy" id="2126942"/>
    <lineage>
        <taxon>Eukaryota</taxon>
        <taxon>Fungi</taxon>
        <taxon>Dikarya</taxon>
        <taxon>Basidiomycota</taxon>
        <taxon>Agaricomycotina</taxon>
        <taxon>Agaricomycetes</taxon>
        <taxon>Polyporales</taxon>
        <taxon>Fomitopsis</taxon>
    </lineage>
</organism>
<dbReference type="InParanoid" id="S8EC07"/>
<dbReference type="Pfam" id="PF00005">
    <property type="entry name" value="ABC_tran"/>
    <property type="match status" value="2"/>
</dbReference>
<evidence type="ECO:0000313" key="4">
    <source>
        <dbReference type="EMBL" id="EPT02507.1"/>
    </source>
</evidence>
<dbReference type="HOGENOM" id="CLU_000604_45_3_1"/>
<evidence type="ECO:0000259" key="3">
    <source>
        <dbReference type="PROSITE" id="PS50893"/>
    </source>
</evidence>
<dbReference type="EMBL" id="KE504135">
    <property type="protein sequence ID" value="EPT02507.1"/>
    <property type="molecule type" value="Genomic_DNA"/>
</dbReference>
<reference evidence="4 5" key="1">
    <citation type="journal article" date="2012" name="Science">
        <title>The Paleozoic origin of enzymatic lignin decomposition reconstructed from 31 fungal genomes.</title>
        <authorList>
            <person name="Floudas D."/>
            <person name="Binder M."/>
            <person name="Riley R."/>
            <person name="Barry K."/>
            <person name="Blanchette R.A."/>
            <person name="Henrissat B."/>
            <person name="Martinez A.T."/>
            <person name="Otillar R."/>
            <person name="Spatafora J.W."/>
            <person name="Yadav J.S."/>
            <person name="Aerts A."/>
            <person name="Benoit I."/>
            <person name="Boyd A."/>
            <person name="Carlson A."/>
            <person name="Copeland A."/>
            <person name="Coutinho P.M."/>
            <person name="de Vries R.P."/>
            <person name="Ferreira P."/>
            <person name="Findley K."/>
            <person name="Foster B."/>
            <person name="Gaskell J."/>
            <person name="Glotzer D."/>
            <person name="Gorecki P."/>
            <person name="Heitman J."/>
            <person name="Hesse C."/>
            <person name="Hori C."/>
            <person name="Igarashi K."/>
            <person name="Jurgens J.A."/>
            <person name="Kallen N."/>
            <person name="Kersten P."/>
            <person name="Kohler A."/>
            <person name="Kuees U."/>
            <person name="Kumar T.K.A."/>
            <person name="Kuo A."/>
            <person name="LaButti K."/>
            <person name="Larrondo L.F."/>
            <person name="Lindquist E."/>
            <person name="Ling A."/>
            <person name="Lombard V."/>
            <person name="Lucas S."/>
            <person name="Lundell T."/>
            <person name="Martin R."/>
            <person name="McLaughlin D.J."/>
            <person name="Morgenstern I."/>
            <person name="Morin E."/>
            <person name="Murat C."/>
            <person name="Nagy L.G."/>
            <person name="Nolan M."/>
            <person name="Ohm R.A."/>
            <person name="Patyshakuliyeva A."/>
            <person name="Rokas A."/>
            <person name="Ruiz-Duenas F.J."/>
            <person name="Sabat G."/>
            <person name="Salamov A."/>
            <person name="Samejima M."/>
            <person name="Schmutz J."/>
            <person name="Slot J.C."/>
            <person name="St John F."/>
            <person name="Stenlid J."/>
            <person name="Sun H."/>
            <person name="Sun S."/>
            <person name="Syed K."/>
            <person name="Tsang A."/>
            <person name="Wiebenga A."/>
            <person name="Young D."/>
            <person name="Pisabarro A."/>
            <person name="Eastwood D.C."/>
            <person name="Martin F."/>
            <person name="Cullen D."/>
            <person name="Grigoriev I.V."/>
            <person name="Hibbett D.S."/>
        </authorList>
    </citation>
    <scope>NUCLEOTIDE SEQUENCE</scope>
    <source>
        <strain evidence="5">FP-58527</strain>
    </source>
</reference>
<evidence type="ECO:0000256" key="1">
    <source>
        <dbReference type="ARBA" id="ARBA00005417"/>
    </source>
</evidence>
<dbReference type="GO" id="GO:0005524">
    <property type="term" value="F:ATP binding"/>
    <property type="evidence" value="ECO:0007669"/>
    <property type="project" value="InterPro"/>
</dbReference>
<dbReference type="InterPro" id="IPR027417">
    <property type="entry name" value="P-loop_NTPase"/>
</dbReference>
<comment type="similarity">
    <text evidence="1">Belongs to the ABC transporter superfamily.</text>
</comment>
<keyword evidence="5" id="KW-1185">Reference proteome</keyword>
<sequence length="598" mass="67206">MLTTAACPRRQLLHTLFAQPQVRLTHDLPWSSALAVGPRVPVSSKHTELPIIEIPKSSIYAPGDPDTAEPILRDVSLTVWPHEAWAVLSAGYGASKRTLFKTLLGERRLHPNPPRGIFPFLGHRPPTQHVWFTGSIRGRKGGEFFDYTARYGAMRDGDGRTLRDEYFPDLIERPPARDHDARRKRIVQRLWRLVEELHLEPLLDIPLVALSNGQTRRARMARALLMQPALLIMDEPLTGLDVESRAMLSDCLYRKHTSTEPNSPHILLGMRPKDPIPEWITHIALVTPDHTMRTGPKAEMEDILKYQHQTQVAIPGKPSGRRERKKAGYELVKIEDLSVSYGPREVLKNVNWTIYENARWHLMGENGAGKTTLLAMLTGEHPQSFAQGDKLRVLGRPRARWPTLQLNTRIGRVSPELHAAFPRRHGMTVWDVVGTGFSGEFVPRGRMRVGVSFDTAQELEPGGVQEKWRIRRVWEVLAGLGPRAWQGRVPDGTVGVPEDIAFAKLHFVDLTPGEQGIVLLMRALVGRPPIVLLDEVWAGMDEGMVKAVWRYLADGGGGLLPTQACVVISHWEDEVPWTRTDGVRRLLLKDGVAQEVDA</sequence>
<dbReference type="Gene3D" id="3.40.50.300">
    <property type="entry name" value="P-loop containing nucleotide triphosphate hydrolases"/>
    <property type="match status" value="2"/>
</dbReference>
<dbReference type="GO" id="GO:0016887">
    <property type="term" value="F:ATP hydrolysis activity"/>
    <property type="evidence" value="ECO:0007669"/>
    <property type="project" value="InterPro"/>
</dbReference>
<dbReference type="OrthoDB" id="10255969at2759"/>
<dbReference type="PROSITE" id="PS50893">
    <property type="entry name" value="ABC_TRANSPORTER_2"/>
    <property type="match status" value="2"/>
</dbReference>
<protein>
    <recommendedName>
        <fullName evidence="3">ABC transporter domain-containing protein</fullName>
    </recommendedName>
</protein>
<dbReference type="InterPro" id="IPR003439">
    <property type="entry name" value="ABC_transporter-like_ATP-bd"/>
</dbReference>
<dbReference type="PANTHER" id="PTHR43117:SF4">
    <property type="entry name" value="OSMOPROTECTANT IMPORT ATP-BINDING PROTEIN OSMV"/>
    <property type="match status" value="1"/>
</dbReference>